<feature type="non-terminal residue" evidence="1">
    <location>
        <position position="130"/>
    </location>
</feature>
<proteinExistence type="predicted"/>
<name>A0A087RIR5_APTFO</name>
<organism evidence="1 2">
    <name type="scientific">Aptenodytes forsteri</name>
    <name type="common">Emperor penguin</name>
    <dbReference type="NCBI Taxonomy" id="9233"/>
    <lineage>
        <taxon>Eukaryota</taxon>
        <taxon>Metazoa</taxon>
        <taxon>Chordata</taxon>
        <taxon>Craniata</taxon>
        <taxon>Vertebrata</taxon>
        <taxon>Euteleostomi</taxon>
        <taxon>Archelosauria</taxon>
        <taxon>Archosauria</taxon>
        <taxon>Dinosauria</taxon>
        <taxon>Saurischia</taxon>
        <taxon>Theropoda</taxon>
        <taxon>Coelurosauria</taxon>
        <taxon>Aves</taxon>
        <taxon>Neognathae</taxon>
        <taxon>Neoaves</taxon>
        <taxon>Aequornithes</taxon>
        <taxon>Sphenisciformes</taxon>
        <taxon>Spheniscidae</taxon>
        <taxon>Aptenodytes</taxon>
    </lineage>
</organism>
<evidence type="ECO:0000313" key="1">
    <source>
        <dbReference type="EMBL" id="KFM13369.1"/>
    </source>
</evidence>
<feature type="non-terminal residue" evidence="1">
    <location>
        <position position="1"/>
    </location>
</feature>
<protein>
    <submittedName>
        <fullName evidence="1">Uncharacterized protein</fullName>
    </submittedName>
</protein>
<sequence length="130" mass="13342">EDGGVLPVRVDEEAGEGAVRLDAGVEADVVPHAHLHPHLVLGLQADQGPPRERGGLGPVPVVLEEGGDGLAVLHDVKLEAGAVDGGVDGKVVEAWHLAGELARGGVIVALLVDEHHVKADGLVGQWRAAR</sequence>
<keyword evidence="2" id="KW-1185">Reference proteome</keyword>
<accession>A0A087RIR5</accession>
<dbReference type="AlphaFoldDB" id="A0A087RIR5"/>
<dbReference type="Proteomes" id="UP000053286">
    <property type="component" value="Unassembled WGS sequence"/>
</dbReference>
<evidence type="ECO:0000313" key="2">
    <source>
        <dbReference type="Proteomes" id="UP000053286"/>
    </source>
</evidence>
<reference evidence="1 2" key="1">
    <citation type="submission" date="2014-04" db="EMBL/GenBank/DDBJ databases">
        <title>Genome evolution of avian class.</title>
        <authorList>
            <person name="Zhang G."/>
            <person name="Li C."/>
        </authorList>
    </citation>
    <scope>NUCLEOTIDE SEQUENCE [LARGE SCALE GENOMIC DNA]</scope>
    <source>
        <strain evidence="1">BGI_AS27</strain>
    </source>
</reference>
<dbReference type="EMBL" id="KL226389">
    <property type="protein sequence ID" value="KFM13369.1"/>
    <property type="molecule type" value="Genomic_DNA"/>
</dbReference>
<gene>
    <name evidence="1" type="ORF">AS27_15113</name>
</gene>